<dbReference type="EMBL" id="LT899436">
    <property type="protein sequence ID" value="SNR14180.1"/>
    <property type="molecule type" value="Genomic_DNA"/>
</dbReference>
<evidence type="ECO:0000313" key="2">
    <source>
        <dbReference type="Proteomes" id="UP000215214"/>
    </source>
</evidence>
<protein>
    <submittedName>
        <fullName evidence="1">Uncharacterized protein</fullName>
    </submittedName>
</protein>
<accession>A0A238U729</accession>
<gene>
    <name evidence="1" type="ORF">TJEJU_0382</name>
</gene>
<organism evidence="1 2">
    <name type="scientific">Tenacibaculum jejuense</name>
    <dbReference type="NCBI Taxonomy" id="584609"/>
    <lineage>
        <taxon>Bacteria</taxon>
        <taxon>Pseudomonadati</taxon>
        <taxon>Bacteroidota</taxon>
        <taxon>Flavobacteriia</taxon>
        <taxon>Flavobacteriales</taxon>
        <taxon>Flavobacteriaceae</taxon>
        <taxon>Tenacibaculum</taxon>
    </lineage>
</organism>
<dbReference type="Proteomes" id="UP000215214">
    <property type="component" value="Chromosome TJEJU"/>
</dbReference>
<sequence>MHKIVFILIVFVFDFSYAQSDVFIELIKIEKTEYDIIIHNNSKKDIMLFLPEKIDCINVPIYTFGLMSESLNEGGNCIVYKSKCNSVRNINRDDFVLIKKGNKKNIH</sequence>
<keyword evidence="2" id="KW-1185">Reference proteome</keyword>
<dbReference type="AlphaFoldDB" id="A0A238U729"/>
<reference evidence="1 2" key="1">
    <citation type="submission" date="2017-07" db="EMBL/GenBank/DDBJ databases">
        <authorList>
            <person name="Sun Z.S."/>
            <person name="Albrecht U."/>
            <person name="Echele G."/>
            <person name="Lee C.C."/>
        </authorList>
    </citation>
    <scope>NUCLEOTIDE SEQUENCE [LARGE SCALE GENOMIC DNA]</scope>
    <source>
        <strain evidence="2">type strain: KCTC 22618</strain>
    </source>
</reference>
<dbReference type="KEGG" id="tje:TJEJU_0382"/>
<dbReference type="RefSeq" id="WP_095069041.1">
    <property type="nucleotide sequence ID" value="NZ_LT899436.1"/>
</dbReference>
<name>A0A238U729_9FLAO</name>
<proteinExistence type="predicted"/>
<evidence type="ECO:0000313" key="1">
    <source>
        <dbReference type="EMBL" id="SNR14180.1"/>
    </source>
</evidence>